<reference evidence="1 3" key="1">
    <citation type="submission" date="2015-01" db="EMBL/GenBank/DDBJ databases">
        <title>Genome of Flavobacterium hibernum DSM 12611.</title>
        <authorList>
            <person name="Stropko S.J."/>
            <person name="Pipes S.E."/>
            <person name="Newman J.D."/>
        </authorList>
    </citation>
    <scope>NUCLEOTIDE SEQUENCE [LARGE SCALE GENOMIC DNA]</scope>
    <source>
        <strain evidence="1 3">DSM 12611</strain>
    </source>
</reference>
<reference evidence="2 4" key="2">
    <citation type="submission" date="2016-11" db="EMBL/GenBank/DDBJ databases">
        <title>Whole genomes of Flavobacteriaceae.</title>
        <authorList>
            <person name="Stine C."/>
            <person name="Li C."/>
            <person name="Tadesse D."/>
        </authorList>
    </citation>
    <scope>NUCLEOTIDE SEQUENCE [LARGE SCALE GENOMIC DNA]</scope>
    <source>
        <strain evidence="2 4">ATCC 51468</strain>
    </source>
</reference>
<dbReference type="OrthoDB" id="1256117at2"/>
<dbReference type="STRING" id="37752.IW18_09250"/>
<name>A0A0D0ELE1_9FLAO</name>
<protein>
    <recommendedName>
        <fullName evidence="5">Lipocalin-like domain-containing protein</fullName>
    </recommendedName>
</protein>
<dbReference type="Proteomes" id="UP000032061">
    <property type="component" value="Unassembled WGS sequence"/>
</dbReference>
<dbReference type="EMBL" id="MUGX01000036">
    <property type="protein sequence ID" value="OXA84026.1"/>
    <property type="molecule type" value="Genomic_DNA"/>
</dbReference>
<evidence type="ECO:0000313" key="3">
    <source>
        <dbReference type="Proteomes" id="UP000032061"/>
    </source>
</evidence>
<sequence length="139" mass="16106">MPNKFVGTWYDTEYIVPGRSSIKINLDSSFSYQSAGCQWRVISKGKWKIVGDSLELNSTSSDTCYKMFPFIFCIPFGENNRKDVLTITDCNPLEDKSFAIFEKETFYIKNDSLFYKLKVNSQCSDTLKIVFARTQKIRK</sequence>
<proteinExistence type="predicted"/>
<accession>A0A0D0ELE1</accession>
<dbReference type="RefSeq" id="WP_041517322.1">
    <property type="nucleotide sequence ID" value="NZ_JPRK01000008.1"/>
</dbReference>
<dbReference type="EMBL" id="JPRK01000008">
    <property type="protein sequence ID" value="KIO52735.1"/>
    <property type="molecule type" value="Genomic_DNA"/>
</dbReference>
<dbReference type="Proteomes" id="UP000198302">
    <property type="component" value="Unassembled WGS sequence"/>
</dbReference>
<evidence type="ECO:0000313" key="2">
    <source>
        <dbReference type="EMBL" id="OXA84026.1"/>
    </source>
</evidence>
<comment type="caution">
    <text evidence="1">The sequence shown here is derived from an EMBL/GenBank/DDBJ whole genome shotgun (WGS) entry which is preliminary data.</text>
</comment>
<organism evidence="1 3">
    <name type="scientific">Flavobacterium hibernum</name>
    <dbReference type="NCBI Taxonomy" id="37752"/>
    <lineage>
        <taxon>Bacteria</taxon>
        <taxon>Pseudomonadati</taxon>
        <taxon>Bacteroidota</taxon>
        <taxon>Flavobacteriia</taxon>
        <taxon>Flavobacteriales</taxon>
        <taxon>Flavobacteriaceae</taxon>
        <taxon>Flavobacterium</taxon>
    </lineage>
</organism>
<keyword evidence="4" id="KW-1185">Reference proteome</keyword>
<evidence type="ECO:0000313" key="1">
    <source>
        <dbReference type="EMBL" id="KIO52735.1"/>
    </source>
</evidence>
<gene>
    <name evidence="2" type="ORF">B0A73_21365</name>
    <name evidence="1" type="ORF">IW18_09250</name>
</gene>
<dbReference type="AlphaFoldDB" id="A0A0D0ELE1"/>
<evidence type="ECO:0000313" key="4">
    <source>
        <dbReference type="Proteomes" id="UP000198302"/>
    </source>
</evidence>
<evidence type="ECO:0008006" key="5">
    <source>
        <dbReference type="Google" id="ProtNLM"/>
    </source>
</evidence>